<feature type="compositionally biased region" description="Polar residues" evidence="4">
    <location>
        <begin position="23"/>
        <end position="38"/>
    </location>
</feature>
<dbReference type="PANTHER" id="PTHR47918:SF1">
    <property type="entry name" value="DNA-BINDING PROTEIN FIS"/>
    <property type="match status" value="1"/>
</dbReference>
<evidence type="ECO:0000259" key="5">
    <source>
        <dbReference type="Pfam" id="PF02954"/>
    </source>
</evidence>
<dbReference type="PRINTS" id="PR01591">
    <property type="entry name" value="DNABINDNGFIS"/>
</dbReference>
<keyword evidence="7" id="KW-1185">Reference proteome</keyword>
<dbReference type="InterPro" id="IPR050207">
    <property type="entry name" value="Trans_regulatory_Fis"/>
</dbReference>
<dbReference type="NCBIfam" id="NF001659">
    <property type="entry name" value="PRK00430.1"/>
    <property type="match status" value="1"/>
</dbReference>
<evidence type="ECO:0000256" key="4">
    <source>
        <dbReference type="SAM" id="MobiDB-lite"/>
    </source>
</evidence>
<proteinExistence type="inferred from homology"/>
<feature type="region of interest" description="Disordered" evidence="4">
    <location>
        <begin position="1"/>
        <end position="49"/>
    </location>
</feature>
<evidence type="ECO:0000256" key="2">
    <source>
        <dbReference type="ARBA" id="ARBA00023125"/>
    </source>
</evidence>
<sequence length="125" mass="13577">MTRPAPTPSKRKGGSTRAAAKTARQTPTAATKKGSLNGSGAPAEQRGGLLHETVTACVRQYLAEIDGEPTTDFYQLVLSQVEPPLLREVMAYTRHNQTRAAELLGLNRGTLRKKLRQYDISSDSP</sequence>
<dbReference type="EMBL" id="SLWX01000020">
    <property type="protein sequence ID" value="TCO71871.1"/>
    <property type="molecule type" value="Genomic_DNA"/>
</dbReference>
<name>A0A4R2KE37_9GAMM</name>
<reference evidence="6 7" key="1">
    <citation type="submission" date="2019-03" db="EMBL/GenBank/DDBJ databases">
        <title>Genomic Encyclopedia of Type Strains, Phase IV (KMG-IV): sequencing the most valuable type-strain genomes for metagenomic binning, comparative biology and taxonomic classification.</title>
        <authorList>
            <person name="Goeker M."/>
        </authorList>
    </citation>
    <scope>NUCLEOTIDE SEQUENCE [LARGE SCALE GENOMIC DNA]</scope>
    <source>
        <strain evidence="6 7">DSM 23344</strain>
    </source>
</reference>
<dbReference type="Gene3D" id="1.10.10.60">
    <property type="entry name" value="Homeodomain-like"/>
    <property type="match status" value="1"/>
</dbReference>
<dbReference type="InterPro" id="IPR009057">
    <property type="entry name" value="Homeodomain-like_sf"/>
</dbReference>
<dbReference type="PRINTS" id="PR01590">
    <property type="entry name" value="HTHFIS"/>
</dbReference>
<comment type="caution">
    <text evidence="6">The sequence shown here is derived from an EMBL/GenBank/DDBJ whole genome shotgun (WGS) entry which is preliminary data.</text>
</comment>
<dbReference type="InterPro" id="IPR002197">
    <property type="entry name" value="HTH_Fis"/>
</dbReference>
<dbReference type="AlphaFoldDB" id="A0A4R2KE37"/>
<comment type="similarity">
    <text evidence="1">Belongs to the transcriptional regulatory Fis family.</text>
</comment>
<dbReference type="RefSeq" id="WP_117319443.1">
    <property type="nucleotide sequence ID" value="NZ_QQSW01000026.1"/>
</dbReference>
<gene>
    <name evidence="6" type="ORF">EV688_12025</name>
</gene>
<dbReference type="PANTHER" id="PTHR47918">
    <property type="entry name" value="DNA-BINDING PROTEIN FIS"/>
    <property type="match status" value="1"/>
</dbReference>
<protein>
    <recommendedName>
        <fullName evidence="3">Putative Fis-like DNA-binding protein</fullName>
    </recommendedName>
</protein>
<dbReference type="Proteomes" id="UP000294980">
    <property type="component" value="Unassembled WGS sequence"/>
</dbReference>
<feature type="domain" description="DNA binding HTH" evidence="5">
    <location>
        <begin position="78"/>
        <end position="118"/>
    </location>
</feature>
<evidence type="ECO:0000256" key="3">
    <source>
        <dbReference type="ARBA" id="ARBA00029540"/>
    </source>
</evidence>
<evidence type="ECO:0000256" key="1">
    <source>
        <dbReference type="ARBA" id="ARBA00008559"/>
    </source>
</evidence>
<dbReference type="InterPro" id="IPR005412">
    <property type="entry name" value="Fis_DNA-bd"/>
</dbReference>
<organism evidence="6 7">
    <name type="scientific">Chromatocurvus halotolerans</name>
    <dbReference type="NCBI Taxonomy" id="1132028"/>
    <lineage>
        <taxon>Bacteria</taxon>
        <taxon>Pseudomonadati</taxon>
        <taxon>Pseudomonadota</taxon>
        <taxon>Gammaproteobacteria</taxon>
        <taxon>Cellvibrionales</taxon>
        <taxon>Halieaceae</taxon>
        <taxon>Chromatocurvus</taxon>
    </lineage>
</organism>
<accession>A0A4R2KE37</accession>
<dbReference type="GO" id="GO:0043565">
    <property type="term" value="F:sequence-specific DNA binding"/>
    <property type="evidence" value="ECO:0007669"/>
    <property type="project" value="InterPro"/>
</dbReference>
<dbReference type="Pfam" id="PF02954">
    <property type="entry name" value="HTH_8"/>
    <property type="match status" value="1"/>
</dbReference>
<dbReference type="SUPFAM" id="SSF46689">
    <property type="entry name" value="Homeodomain-like"/>
    <property type="match status" value="1"/>
</dbReference>
<dbReference type="OrthoDB" id="9802388at2"/>
<evidence type="ECO:0000313" key="6">
    <source>
        <dbReference type="EMBL" id="TCO71871.1"/>
    </source>
</evidence>
<evidence type="ECO:0000313" key="7">
    <source>
        <dbReference type="Proteomes" id="UP000294980"/>
    </source>
</evidence>
<keyword evidence="2" id="KW-0238">DNA-binding</keyword>
<dbReference type="GO" id="GO:0006355">
    <property type="term" value="P:regulation of DNA-templated transcription"/>
    <property type="evidence" value="ECO:0007669"/>
    <property type="project" value="InterPro"/>
</dbReference>